<evidence type="ECO:0000256" key="6">
    <source>
        <dbReference type="ARBA" id="ARBA00022679"/>
    </source>
</evidence>
<feature type="domain" description="DAHP synthetase I/KDSA" evidence="9">
    <location>
        <begin position="1"/>
        <end position="247"/>
    </location>
</feature>
<reference evidence="10" key="1">
    <citation type="journal article" date="2020" name="mSystems">
        <title>Genome- and Community-Level Interaction Insights into Carbon Utilization and Element Cycling Functions of Hydrothermarchaeota in Hydrothermal Sediment.</title>
        <authorList>
            <person name="Zhou Z."/>
            <person name="Liu Y."/>
            <person name="Xu W."/>
            <person name="Pan J."/>
            <person name="Luo Z.H."/>
            <person name="Li M."/>
        </authorList>
    </citation>
    <scope>NUCLEOTIDE SEQUENCE [LARGE SCALE GENOMIC DNA]</scope>
    <source>
        <strain evidence="10">SpSt-114</strain>
    </source>
</reference>
<evidence type="ECO:0000259" key="9">
    <source>
        <dbReference type="Pfam" id="PF00793"/>
    </source>
</evidence>
<keyword evidence="5 8" id="KW-0963">Cytoplasm</keyword>
<dbReference type="AlphaFoldDB" id="A0A7C5X1Q4"/>
<name>A0A7C5X1Q4_9AQUI</name>
<sequence length="271" mass="29918">MLIIAGPCVIENEDVVFRVAEELSRLSLEFPEFDFYFKSSFDKANRSSIRSFRGPGLEEGLKVLEKVKKQFGLKVTTDVHETWQVEPTAQVVDMLQVPAFLSRQTDLVLACAKSGKPVNVKKGQFMAPWDAKNVVEKLKAGGAVDYYITERGVSFGYNNLVVDFRSLVIMSQFTKVIFDATHSVQLPGGAGDRSAGQREFVLPLIRAAVAVGCDGIFMEVHPDPDRALSDGPNMLPLKDLRKALETIRVIKDAVSTLSSEHPPLPPKDTAH</sequence>
<dbReference type="SUPFAM" id="SSF51569">
    <property type="entry name" value="Aldolase"/>
    <property type="match status" value="1"/>
</dbReference>
<evidence type="ECO:0000256" key="2">
    <source>
        <dbReference type="ARBA" id="ARBA00004756"/>
    </source>
</evidence>
<dbReference type="NCBIfam" id="NF003543">
    <property type="entry name" value="PRK05198.1"/>
    <property type="match status" value="1"/>
</dbReference>
<evidence type="ECO:0000256" key="7">
    <source>
        <dbReference type="ARBA" id="ARBA00049112"/>
    </source>
</evidence>
<evidence type="ECO:0000256" key="1">
    <source>
        <dbReference type="ARBA" id="ARBA00004496"/>
    </source>
</evidence>
<dbReference type="GO" id="GO:0019294">
    <property type="term" value="P:keto-3-deoxy-D-manno-octulosonic acid biosynthetic process"/>
    <property type="evidence" value="ECO:0007669"/>
    <property type="project" value="UniProtKB-UniRule"/>
</dbReference>
<dbReference type="InterPro" id="IPR013785">
    <property type="entry name" value="Aldolase_TIM"/>
</dbReference>
<keyword evidence="8" id="KW-0448">Lipopolysaccharide biosynthesis</keyword>
<dbReference type="UniPathway" id="UPA00030"/>
<accession>A0A7C5X1Q4</accession>
<comment type="caution">
    <text evidence="10">The sequence shown here is derived from an EMBL/GenBank/DDBJ whole genome shotgun (WGS) entry which is preliminary data.</text>
</comment>
<evidence type="ECO:0000256" key="5">
    <source>
        <dbReference type="ARBA" id="ARBA00022490"/>
    </source>
</evidence>
<comment type="pathway">
    <text evidence="2">Bacterial outer membrane biogenesis; lipopolysaccharide biosynthesis.</text>
</comment>
<dbReference type="Pfam" id="PF00793">
    <property type="entry name" value="DAHP_synth_1"/>
    <property type="match status" value="1"/>
</dbReference>
<dbReference type="InterPro" id="IPR006269">
    <property type="entry name" value="KDO8P_synthase"/>
</dbReference>
<dbReference type="EMBL" id="DSAC01000097">
    <property type="protein sequence ID" value="HHO74533.1"/>
    <property type="molecule type" value="Genomic_DNA"/>
</dbReference>
<evidence type="ECO:0000256" key="4">
    <source>
        <dbReference type="ARBA" id="ARBA00010499"/>
    </source>
</evidence>
<comment type="subcellular location">
    <subcellularLocation>
        <location evidence="1 8">Cytoplasm</location>
    </subcellularLocation>
</comment>
<dbReference type="InterPro" id="IPR006218">
    <property type="entry name" value="DAHP1/KDSA"/>
</dbReference>
<dbReference type="NCBIfam" id="TIGR01362">
    <property type="entry name" value="KDO8P_synth"/>
    <property type="match status" value="1"/>
</dbReference>
<comment type="similarity">
    <text evidence="4 8">Belongs to the KdsA family.</text>
</comment>
<comment type="pathway">
    <text evidence="3 8">Carbohydrate biosynthesis; 3-deoxy-D-manno-octulosonate biosynthesis; 3-deoxy-D-manno-octulosonate from D-ribulose 5-phosphate: step 2/3.</text>
</comment>
<proteinExistence type="inferred from homology"/>
<dbReference type="EC" id="2.5.1.55" evidence="8"/>
<dbReference type="PANTHER" id="PTHR21057">
    <property type="entry name" value="PHOSPHO-2-DEHYDRO-3-DEOXYHEPTONATE ALDOLASE"/>
    <property type="match status" value="1"/>
</dbReference>
<evidence type="ECO:0000313" key="10">
    <source>
        <dbReference type="EMBL" id="HHO74533.1"/>
    </source>
</evidence>
<keyword evidence="6 8" id="KW-0808">Transferase</keyword>
<dbReference type="HAMAP" id="MF_00056">
    <property type="entry name" value="KDO8P_synth"/>
    <property type="match status" value="1"/>
</dbReference>
<dbReference type="GO" id="GO:0005737">
    <property type="term" value="C:cytoplasm"/>
    <property type="evidence" value="ECO:0007669"/>
    <property type="project" value="UniProtKB-SubCell"/>
</dbReference>
<organism evidence="10">
    <name type="scientific">Thermocrinis ruber</name>
    <dbReference type="NCBI Taxonomy" id="75906"/>
    <lineage>
        <taxon>Bacteria</taxon>
        <taxon>Pseudomonadati</taxon>
        <taxon>Aquificota</taxon>
        <taxon>Aquificia</taxon>
        <taxon>Aquificales</taxon>
        <taxon>Aquificaceae</taxon>
        <taxon>Thermocrinis</taxon>
    </lineage>
</organism>
<dbReference type="GO" id="GO:0008676">
    <property type="term" value="F:3-deoxy-8-phosphooctulonate synthase activity"/>
    <property type="evidence" value="ECO:0007669"/>
    <property type="project" value="UniProtKB-UniRule"/>
</dbReference>
<comment type="catalytic activity">
    <reaction evidence="7 8">
        <text>D-arabinose 5-phosphate + phosphoenolpyruvate + H2O = 3-deoxy-alpha-D-manno-2-octulosonate-8-phosphate + phosphate</text>
        <dbReference type="Rhea" id="RHEA:14053"/>
        <dbReference type="ChEBI" id="CHEBI:15377"/>
        <dbReference type="ChEBI" id="CHEBI:43474"/>
        <dbReference type="ChEBI" id="CHEBI:57693"/>
        <dbReference type="ChEBI" id="CHEBI:58702"/>
        <dbReference type="ChEBI" id="CHEBI:85985"/>
        <dbReference type="EC" id="2.5.1.55"/>
    </reaction>
</comment>
<evidence type="ECO:0000256" key="8">
    <source>
        <dbReference type="HAMAP-Rule" id="MF_00056"/>
    </source>
</evidence>
<protein>
    <recommendedName>
        <fullName evidence="8">2-dehydro-3-deoxyphosphooctonate aldolase</fullName>
        <ecNumber evidence="8">2.5.1.55</ecNumber>
    </recommendedName>
    <alternativeName>
        <fullName evidence="8">3-deoxy-D-manno-octulosonic acid 8-phosphate synthase</fullName>
    </alternativeName>
    <alternativeName>
        <fullName evidence="8">KDO-8-phosphate synthase</fullName>
        <shortName evidence="8">KDO 8-P synthase</shortName>
        <shortName evidence="8">KDOPS</shortName>
    </alternativeName>
    <alternativeName>
        <fullName evidence="8">Phospho-2-dehydro-3-deoxyoctonate aldolase</fullName>
    </alternativeName>
</protein>
<dbReference type="UniPathway" id="UPA00357">
    <property type="reaction ID" value="UER00474"/>
</dbReference>
<evidence type="ECO:0000256" key="3">
    <source>
        <dbReference type="ARBA" id="ARBA00004845"/>
    </source>
</evidence>
<dbReference type="Gene3D" id="3.20.20.70">
    <property type="entry name" value="Aldolase class I"/>
    <property type="match status" value="1"/>
</dbReference>
<gene>
    <name evidence="8" type="primary">kdsA</name>
    <name evidence="10" type="ORF">ENN04_07885</name>
</gene>